<dbReference type="EMBL" id="CP017146">
    <property type="protein sequence ID" value="QHO69735.1"/>
    <property type="molecule type" value="Genomic_DNA"/>
</dbReference>
<name>A0A7L5AIW0_9MICO</name>
<sequence length="134" mass="14948">MISRREAALRLDIPIEMAQRHGLGTWVSEEELAAIESEPPAWLVQSRANRTGKKPVWVRLECDVCGFGESVRPKKWWPQFTFISCDHHSIHDLPEPAGGHVRREFDGIGSRFIGILDDAPDAPEGPDAPDQPAS</sequence>
<dbReference type="Proteomes" id="UP000464507">
    <property type="component" value="Chromosome"/>
</dbReference>
<protein>
    <submittedName>
        <fullName evidence="1">Uncharacterized protein</fullName>
    </submittedName>
</protein>
<dbReference type="AlphaFoldDB" id="A0A7L5AIW0"/>
<proteinExistence type="predicted"/>
<dbReference type="KEGG" id="mant:BHD05_08875"/>
<dbReference type="RefSeq" id="WP_161886116.1">
    <property type="nucleotide sequence ID" value="NZ_CP017146.1"/>
</dbReference>
<organism evidence="1 2">
    <name type="scientific">Marisediminicola antarctica</name>
    <dbReference type="NCBI Taxonomy" id="674079"/>
    <lineage>
        <taxon>Bacteria</taxon>
        <taxon>Bacillati</taxon>
        <taxon>Actinomycetota</taxon>
        <taxon>Actinomycetes</taxon>
        <taxon>Micrococcales</taxon>
        <taxon>Microbacteriaceae</taxon>
        <taxon>Marisediminicola</taxon>
    </lineage>
</organism>
<accession>A0A7L5AIW0</accession>
<evidence type="ECO:0000313" key="1">
    <source>
        <dbReference type="EMBL" id="QHO69735.1"/>
    </source>
</evidence>
<reference evidence="1 2" key="1">
    <citation type="submission" date="2016-09" db="EMBL/GenBank/DDBJ databases">
        <title>Complete genome sequence of microbes from the polar regions.</title>
        <authorList>
            <person name="Liao L."/>
            <person name="Chen B."/>
        </authorList>
    </citation>
    <scope>NUCLEOTIDE SEQUENCE [LARGE SCALE GENOMIC DNA]</scope>
    <source>
        <strain evidence="1 2">ZS314</strain>
    </source>
</reference>
<dbReference type="OrthoDB" id="5112178at2"/>
<evidence type="ECO:0000313" key="2">
    <source>
        <dbReference type="Proteomes" id="UP000464507"/>
    </source>
</evidence>
<gene>
    <name evidence="1" type="ORF">BHD05_08875</name>
</gene>
<keyword evidence="2" id="KW-1185">Reference proteome</keyword>